<evidence type="ECO:0000256" key="2">
    <source>
        <dbReference type="ARBA" id="ARBA00022980"/>
    </source>
</evidence>
<geneLocation type="chloroplast" evidence="6"/>
<keyword evidence="6" id="KW-0934">Plastid</keyword>
<sequence length="65" mass="7616">MPKLKTRKAAAKRYKFTGNGNITRRHAFKGHLLMRKSNKQKRKLSQVICVNSRDQRAIKLMMPYA</sequence>
<dbReference type="GO" id="GO:0009507">
    <property type="term" value="C:chloroplast"/>
    <property type="evidence" value="ECO:0007669"/>
    <property type="project" value="UniProtKB-SubCell"/>
</dbReference>
<protein>
    <recommendedName>
        <fullName evidence="4 5">Large ribosomal subunit protein bL35c</fullName>
    </recommendedName>
</protein>
<evidence type="ECO:0000256" key="4">
    <source>
        <dbReference type="ARBA" id="ARBA00072523"/>
    </source>
</evidence>
<reference evidence="6" key="1">
    <citation type="journal article" date="2014" name="Genome Biol. Evol.">
        <title>Serial gene losses and foreign DNA underlie size and sequence variation in the plastid genomes of diatoms.</title>
        <authorList>
            <person name="Ruck E.C."/>
            <person name="Nakov T."/>
            <person name="Jansen R.K."/>
            <person name="Theriot E.C."/>
            <person name="Alverson A.J."/>
        </authorList>
    </citation>
    <scope>NUCLEOTIDE SEQUENCE</scope>
    <source>
        <strain evidence="6">Utcc605</strain>
    </source>
</reference>
<organism evidence="6">
    <name type="scientific">Asterionella formosa</name>
    <dbReference type="NCBI Taxonomy" id="210441"/>
    <lineage>
        <taxon>Eukaryota</taxon>
        <taxon>Sar</taxon>
        <taxon>Stramenopiles</taxon>
        <taxon>Ochrophyta</taxon>
        <taxon>Bacillariophyta</taxon>
        <taxon>Fragilariophyceae</taxon>
        <taxon>Fragilariophycidae</taxon>
        <taxon>Fragilariales</taxon>
        <taxon>Fragilariaceae</taxon>
        <taxon>Asterionella</taxon>
    </lineage>
</organism>
<dbReference type="InterPro" id="IPR001706">
    <property type="entry name" value="Ribosomal_bL35"/>
</dbReference>
<evidence type="ECO:0000313" key="6">
    <source>
        <dbReference type="EMBL" id="AGH28197.1"/>
    </source>
</evidence>
<gene>
    <name evidence="5 6" type="primary">rpl35</name>
</gene>
<evidence type="ECO:0000256" key="5">
    <source>
        <dbReference type="HAMAP-Rule" id="MF_00514"/>
    </source>
</evidence>
<dbReference type="InterPro" id="IPR021137">
    <property type="entry name" value="Ribosomal_bL35-like"/>
</dbReference>
<keyword evidence="6" id="KW-0150">Chloroplast</keyword>
<dbReference type="GeneID" id="19739499"/>
<dbReference type="AlphaFoldDB" id="A0A023HBW3"/>
<dbReference type="Pfam" id="PF01632">
    <property type="entry name" value="Ribosomal_L35p"/>
    <property type="match status" value="1"/>
</dbReference>
<name>A0A023HBW3_9STRA</name>
<accession>A0A023HBW3</accession>
<dbReference type="RefSeq" id="YP_009028646.1">
    <property type="nucleotide sequence ID" value="NC_024079.1"/>
</dbReference>
<keyword evidence="2 5" id="KW-0689">Ribosomal protein</keyword>
<dbReference type="FunFam" id="4.10.410.60:FF:000001">
    <property type="entry name" value="50S ribosomal protein L35"/>
    <property type="match status" value="1"/>
</dbReference>
<dbReference type="PANTHER" id="PTHR33343">
    <property type="entry name" value="54S RIBOSOMAL PROTEIN BL35M"/>
    <property type="match status" value="1"/>
</dbReference>
<dbReference type="PRINTS" id="PR00064">
    <property type="entry name" value="RIBOSOMALL35"/>
</dbReference>
<dbReference type="InterPro" id="IPR037229">
    <property type="entry name" value="Ribosomal_bL35_sf"/>
</dbReference>
<evidence type="ECO:0000256" key="3">
    <source>
        <dbReference type="ARBA" id="ARBA00023274"/>
    </source>
</evidence>
<dbReference type="Gene3D" id="4.10.410.60">
    <property type="match status" value="1"/>
</dbReference>
<dbReference type="GO" id="GO:0003735">
    <property type="term" value="F:structural constituent of ribosome"/>
    <property type="evidence" value="ECO:0007669"/>
    <property type="project" value="InterPro"/>
</dbReference>
<dbReference type="EMBL" id="KC509519">
    <property type="protein sequence ID" value="AGH28197.1"/>
    <property type="molecule type" value="Genomic_DNA"/>
</dbReference>
<comment type="subcellular location">
    <subcellularLocation>
        <location evidence="5">Plastid</location>
        <location evidence="5">Chloroplast</location>
    </subcellularLocation>
</comment>
<proteinExistence type="inferred from homology"/>
<dbReference type="GO" id="GO:0006412">
    <property type="term" value="P:translation"/>
    <property type="evidence" value="ECO:0007669"/>
    <property type="project" value="UniProtKB-UniRule"/>
</dbReference>
<comment type="similarity">
    <text evidence="1 5">Belongs to the bacterial ribosomal protein bL35 family.</text>
</comment>
<dbReference type="SUPFAM" id="SSF143034">
    <property type="entry name" value="L35p-like"/>
    <property type="match status" value="1"/>
</dbReference>
<dbReference type="NCBIfam" id="TIGR00001">
    <property type="entry name" value="rpmI_bact"/>
    <property type="match status" value="1"/>
</dbReference>
<dbReference type="PROSITE" id="PS00936">
    <property type="entry name" value="RIBOSOMAL_L35"/>
    <property type="match status" value="1"/>
</dbReference>
<dbReference type="GO" id="GO:0015934">
    <property type="term" value="C:large ribosomal subunit"/>
    <property type="evidence" value="ECO:0007669"/>
    <property type="project" value="TreeGrafter"/>
</dbReference>
<dbReference type="PANTHER" id="PTHR33343:SF1">
    <property type="entry name" value="LARGE RIBOSOMAL SUBUNIT PROTEIN BL35M"/>
    <property type="match status" value="1"/>
</dbReference>
<dbReference type="InterPro" id="IPR018265">
    <property type="entry name" value="Ribosomal_bL35_CS"/>
</dbReference>
<dbReference type="HAMAP" id="MF_00514">
    <property type="entry name" value="Ribosomal_bL35"/>
    <property type="match status" value="1"/>
</dbReference>
<evidence type="ECO:0000256" key="1">
    <source>
        <dbReference type="ARBA" id="ARBA00006598"/>
    </source>
</evidence>
<keyword evidence="3 5" id="KW-0687">Ribonucleoprotein</keyword>